<reference evidence="8 9" key="1">
    <citation type="submission" date="2021-11" db="EMBL/GenBank/DDBJ databases">
        <title>Black yeast isolated from Biological Soil Crust.</title>
        <authorList>
            <person name="Kurbessoian T."/>
        </authorList>
    </citation>
    <scope>NUCLEOTIDE SEQUENCE [LARGE SCALE GENOMIC DNA]</scope>
    <source>
        <strain evidence="8 9">CCFEE 5522</strain>
    </source>
</reference>
<dbReference type="InterPro" id="IPR036188">
    <property type="entry name" value="FAD/NAD-bd_sf"/>
</dbReference>
<evidence type="ECO:0000259" key="7">
    <source>
        <dbReference type="PROSITE" id="PS00624"/>
    </source>
</evidence>
<evidence type="ECO:0000256" key="3">
    <source>
        <dbReference type="PIRSR" id="PIRSR000137-2"/>
    </source>
</evidence>
<dbReference type="Proteomes" id="UP001324427">
    <property type="component" value="Unassembled WGS sequence"/>
</dbReference>
<keyword evidence="4" id="KW-0285">Flavoprotein</keyword>
<dbReference type="AlphaFoldDB" id="A0AAV9JDN1"/>
<dbReference type="EMBL" id="JAVFHQ010000034">
    <property type="protein sequence ID" value="KAK4543207.1"/>
    <property type="molecule type" value="Genomic_DNA"/>
</dbReference>
<evidence type="ECO:0000256" key="1">
    <source>
        <dbReference type="ARBA" id="ARBA00010790"/>
    </source>
</evidence>
<feature type="active site" description="Proton donor" evidence="2">
    <location>
        <position position="533"/>
    </location>
</feature>
<keyword evidence="3 4" id="KW-0274">FAD</keyword>
<evidence type="ECO:0000313" key="8">
    <source>
        <dbReference type="EMBL" id="KAK4543207.1"/>
    </source>
</evidence>
<evidence type="ECO:0000256" key="5">
    <source>
        <dbReference type="SAM" id="SignalP"/>
    </source>
</evidence>
<dbReference type="Pfam" id="PF05199">
    <property type="entry name" value="GMC_oxred_C"/>
    <property type="match status" value="1"/>
</dbReference>
<comment type="caution">
    <text evidence="8">The sequence shown here is derived from an EMBL/GenBank/DDBJ whole genome shotgun (WGS) entry which is preliminary data.</text>
</comment>
<dbReference type="SUPFAM" id="SSF54373">
    <property type="entry name" value="FAD-linked reductases, C-terminal domain"/>
    <property type="match status" value="1"/>
</dbReference>
<dbReference type="InterPro" id="IPR000172">
    <property type="entry name" value="GMC_OxRdtase_N"/>
</dbReference>
<dbReference type="PROSITE" id="PS00623">
    <property type="entry name" value="GMC_OXRED_1"/>
    <property type="match status" value="1"/>
</dbReference>
<comment type="similarity">
    <text evidence="1 4">Belongs to the GMC oxidoreductase family.</text>
</comment>
<dbReference type="PANTHER" id="PTHR11552:SF115">
    <property type="entry name" value="DEHYDROGENASE XPTC-RELATED"/>
    <property type="match status" value="1"/>
</dbReference>
<dbReference type="InterPro" id="IPR007867">
    <property type="entry name" value="GMC_OxRtase_C"/>
</dbReference>
<keyword evidence="9" id="KW-1185">Reference proteome</keyword>
<gene>
    <name evidence="8" type="ORF">LTR36_005757</name>
</gene>
<proteinExistence type="inferred from homology"/>
<feature type="binding site" evidence="3">
    <location>
        <position position="106"/>
    </location>
    <ligand>
        <name>FAD</name>
        <dbReference type="ChEBI" id="CHEBI:57692"/>
    </ligand>
</feature>
<dbReference type="SUPFAM" id="SSF51905">
    <property type="entry name" value="FAD/NAD(P)-binding domain"/>
    <property type="match status" value="1"/>
</dbReference>
<feature type="domain" description="Glucose-methanol-choline oxidoreductase N-terminal" evidence="7">
    <location>
        <begin position="279"/>
        <end position="293"/>
    </location>
</feature>
<evidence type="ECO:0000256" key="2">
    <source>
        <dbReference type="PIRSR" id="PIRSR000137-1"/>
    </source>
</evidence>
<feature type="chain" id="PRO_5043474295" description="Glucose-methanol-choline oxidoreductase N-terminal domain-containing protein" evidence="5">
    <location>
        <begin position="23"/>
        <end position="597"/>
    </location>
</feature>
<dbReference type="PIRSF" id="PIRSF000137">
    <property type="entry name" value="Alcohol_oxidase"/>
    <property type="match status" value="1"/>
</dbReference>
<dbReference type="PROSITE" id="PS00624">
    <property type="entry name" value="GMC_OXRED_2"/>
    <property type="match status" value="1"/>
</dbReference>
<dbReference type="Pfam" id="PF00732">
    <property type="entry name" value="GMC_oxred_N"/>
    <property type="match status" value="1"/>
</dbReference>
<accession>A0AAV9JDN1</accession>
<evidence type="ECO:0000256" key="4">
    <source>
        <dbReference type="RuleBase" id="RU003968"/>
    </source>
</evidence>
<evidence type="ECO:0000259" key="6">
    <source>
        <dbReference type="PROSITE" id="PS00623"/>
    </source>
</evidence>
<dbReference type="GO" id="GO:0044550">
    <property type="term" value="P:secondary metabolite biosynthetic process"/>
    <property type="evidence" value="ECO:0007669"/>
    <property type="project" value="TreeGrafter"/>
</dbReference>
<comment type="cofactor">
    <cofactor evidence="3">
        <name>FAD</name>
        <dbReference type="ChEBI" id="CHEBI:57692"/>
    </cofactor>
</comment>
<dbReference type="Gene3D" id="3.30.560.10">
    <property type="entry name" value="Glucose Oxidase, domain 3"/>
    <property type="match status" value="1"/>
</dbReference>
<protein>
    <recommendedName>
        <fullName evidence="6 7">Glucose-methanol-choline oxidoreductase N-terminal domain-containing protein</fullName>
    </recommendedName>
</protein>
<dbReference type="GO" id="GO:0016614">
    <property type="term" value="F:oxidoreductase activity, acting on CH-OH group of donors"/>
    <property type="evidence" value="ECO:0007669"/>
    <property type="project" value="InterPro"/>
</dbReference>
<dbReference type="Gene3D" id="3.50.50.60">
    <property type="entry name" value="FAD/NAD(P)-binding domain"/>
    <property type="match status" value="1"/>
</dbReference>
<feature type="domain" description="Glucose-methanol-choline oxidoreductase N-terminal" evidence="6">
    <location>
        <begin position="104"/>
        <end position="127"/>
    </location>
</feature>
<sequence length="597" mass="64732">MPSLNKYTLLLVVIATLALATAQQSYDFIVVGGGTAGIAVAVRLSQKLIDSSILLIEAGPDGRDVPAIYTPGHRGSALGSIYDWNFTTTPQPYANDRVITQNRGKVLGGSSALNLEAWDRGVKADYDAWEELGNPGWNWTTIHAAMKAQETFQITPTKGEDGIVGVGTQGPIHFLVNRFSPAQQELFFPSMQNLGLNETHTFLDGDMVGYMRHTSMILGSNYTRSYSPAFLPLAGPNLHLLLGTMVAKINLNKSSCATGVTLTNGTVILAKKEVILSAGSIQSPQLLELSGVGSKSVLEAAGIKQLVDLPGVGENLQDHVRITTAYQLESNYTSPDELRFNATFVAEQLALYEANKTSFYDETSSGYAYGTWQQMTGNNSYFVALAKEAANSSNLVDQKKLENLEDLSKRVPQLEVLFDDGYLGNKGYPVINSSLYGAQFFTLIASINHGYARGSVHINSSDVAKHPVLNPNYLSNEYDLQAVAQGAKFLRKIAYTEPFRSAIVDEYEPGLDTVSTDADWVEYAKANVLTIWHPLGTCALLPREEGGVVDPELRVYGVTGLRVVDASVIPILVSGHIQTSVYAIAERAAEMIGAQWS</sequence>
<dbReference type="PANTHER" id="PTHR11552">
    <property type="entry name" value="GLUCOSE-METHANOL-CHOLINE GMC OXIDOREDUCTASE"/>
    <property type="match status" value="1"/>
</dbReference>
<dbReference type="GO" id="GO:0050660">
    <property type="term" value="F:flavin adenine dinucleotide binding"/>
    <property type="evidence" value="ECO:0007669"/>
    <property type="project" value="InterPro"/>
</dbReference>
<dbReference type="InterPro" id="IPR012132">
    <property type="entry name" value="GMC_OxRdtase"/>
</dbReference>
<feature type="active site" description="Proton acceptor" evidence="2">
    <location>
        <position position="576"/>
    </location>
</feature>
<feature type="binding site" evidence="3">
    <location>
        <begin position="532"/>
        <end position="533"/>
    </location>
    <ligand>
        <name>FAD</name>
        <dbReference type="ChEBI" id="CHEBI:57692"/>
    </ligand>
</feature>
<feature type="binding site" evidence="3">
    <location>
        <position position="246"/>
    </location>
    <ligand>
        <name>FAD</name>
        <dbReference type="ChEBI" id="CHEBI:57692"/>
    </ligand>
</feature>
<feature type="signal peptide" evidence="5">
    <location>
        <begin position="1"/>
        <end position="22"/>
    </location>
</feature>
<name>A0AAV9JDN1_9PEZI</name>
<keyword evidence="5" id="KW-0732">Signal</keyword>
<organism evidence="8 9">
    <name type="scientific">Oleoguttula mirabilis</name>
    <dbReference type="NCBI Taxonomy" id="1507867"/>
    <lineage>
        <taxon>Eukaryota</taxon>
        <taxon>Fungi</taxon>
        <taxon>Dikarya</taxon>
        <taxon>Ascomycota</taxon>
        <taxon>Pezizomycotina</taxon>
        <taxon>Dothideomycetes</taxon>
        <taxon>Dothideomycetidae</taxon>
        <taxon>Mycosphaerellales</taxon>
        <taxon>Teratosphaeriaceae</taxon>
        <taxon>Oleoguttula</taxon>
    </lineage>
</organism>
<evidence type="ECO:0000313" key="9">
    <source>
        <dbReference type="Proteomes" id="UP001324427"/>
    </source>
</evidence>